<reference evidence="1 2" key="1">
    <citation type="journal article" date="2016" name="Nat. Commun.">
        <title>Thousands of microbial genomes shed light on interconnected biogeochemical processes in an aquifer system.</title>
        <authorList>
            <person name="Anantharaman K."/>
            <person name="Brown C.T."/>
            <person name="Hug L.A."/>
            <person name="Sharon I."/>
            <person name="Castelle C.J."/>
            <person name="Probst A.J."/>
            <person name="Thomas B.C."/>
            <person name="Singh A."/>
            <person name="Wilkins M.J."/>
            <person name="Karaoz U."/>
            <person name="Brodie E.L."/>
            <person name="Williams K.H."/>
            <person name="Hubbard S.S."/>
            <person name="Banfield J.F."/>
        </authorList>
    </citation>
    <scope>NUCLEOTIDE SEQUENCE [LARGE SCALE GENOMIC DNA]</scope>
</reference>
<organism evidence="1 2">
    <name type="scientific">Candidatus Yonathbacteria bacterium RIFCSPHIGHO2_01_FULL_51_10</name>
    <dbReference type="NCBI Taxonomy" id="1802723"/>
    <lineage>
        <taxon>Bacteria</taxon>
        <taxon>Candidatus Yonathiibacteriota</taxon>
    </lineage>
</organism>
<name>A0A1G2S3U3_9BACT</name>
<evidence type="ECO:0000313" key="1">
    <source>
        <dbReference type="EMBL" id="OHA79753.1"/>
    </source>
</evidence>
<comment type="caution">
    <text evidence="1">The sequence shown here is derived from an EMBL/GenBank/DDBJ whole genome shotgun (WGS) entry which is preliminary data.</text>
</comment>
<accession>A0A1G2S3U3</accession>
<dbReference type="AlphaFoldDB" id="A0A1G2S3U3"/>
<evidence type="ECO:0000313" key="2">
    <source>
        <dbReference type="Proteomes" id="UP000176997"/>
    </source>
</evidence>
<gene>
    <name evidence="1" type="ORF">A2675_04045</name>
</gene>
<protein>
    <submittedName>
        <fullName evidence="1">Uncharacterized protein</fullName>
    </submittedName>
</protein>
<dbReference type="Proteomes" id="UP000176997">
    <property type="component" value="Unassembled WGS sequence"/>
</dbReference>
<sequence length="125" mass="14309">MYPITQRKILHFVTIKVSAILKTRIAIFFQPHINYTWRIPMNMPEEYPNFFRLAHATLGHLHVTIPKTVAQLRELLGADKPLPVLLDFLRQKNLVLRTTNGYTITPSGAKERETPVVLATFADAT</sequence>
<proteinExistence type="predicted"/>
<dbReference type="EMBL" id="MHUS01000043">
    <property type="protein sequence ID" value="OHA79753.1"/>
    <property type="molecule type" value="Genomic_DNA"/>
</dbReference>